<comment type="caution">
    <text evidence="1">The sequence shown here is derived from an EMBL/GenBank/DDBJ whole genome shotgun (WGS) entry which is preliminary data.</text>
</comment>
<reference evidence="1 2" key="1">
    <citation type="journal article" date="2022" name="Plant J.">
        <title>Chromosome-level genome of Camellia lanceoleosa provides a valuable resource for understanding genome evolution and self-incompatibility.</title>
        <authorList>
            <person name="Gong W."/>
            <person name="Xiao S."/>
            <person name="Wang L."/>
            <person name="Liao Z."/>
            <person name="Chang Y."/>
            <person name="Mo W."/>
            <person name="Hu G."/>
            <person name="Li W."/>
            <person name="Zhao G."/>
            <person name="Zhu H."/>
            <person name="Hu X."/>
            <person name="Ji K."/>
            <person name="Xiang X."/>
            <person name="Song Q."/>
            <person name="Yuan D."/>
            <person name="Jin S."/>
            <person name="Zhang L."/>
        </authorList>
    </citation>
    <scope>NUCLEOTIDE SEQUENCE [LARGE SCALE GENOMIC DNA]</scope>
    <source>
        <strain evidence="1">SQ_2022a</strain>
    </source>
</reference>
<dbReference type="EMBL" id="CM045764">
    <property type="protein sequence ID" value="KAI8008191.1"/>
    <property type="molecule type" value="Genomic_DNA"/>
</dbReference>
<keyword evidence="2" id="KW-1185">Reference proteome</keyword>
<sequence length="101" mass="11139">MFQPKTSKIPLNKIERQSNLTLHSPQIKRHRGLLEVDVLLRSLQFGLESVIPGEIHSVDVVLVDGDKVVAGREGIGGRAFEIGAHLFGDRLQGFGLRVRSS</sequence>
<accession>A0ACC0H583</accession>
<name>A0ACC0H583_9ERIC</name>
<dbReference type="Proteomes" id="UP001060215">
    <property type="component" value="Chromosome 7"/>
</dbReference>
<evidence type="ECO:0000313" key="1">
    <source>
        <dbReference type="EMBL" id="KAI8008191.1"/>
    </source>
</evidence>
<proteinExistence type="predicted"/>
<organism evidence="1 2">
    <name type="scientific">Camellia lanceoleosa</name>
    <dbReference type="NCBI Taxonomy" id="1840588"/>
    <lineage>
        <taxon>Eukaryota</taxon>
        <taxon>Viridiplantae</taxon>
        <taxon>Streptophyta</taxon>
        <taxon>Embryophyta</taxon>
        <taxon>Tracheophyta</taxon>
        <taxon>Spermatophyta</taxon>
        <taxon>Magnoliopsida</taxon>
        <taxon>eudicotyledons</taxon>
        <taxon>Gunneridae</taxon>
        <taxon>Pentapetalae</taxon>
        <taxon>asterids</taxon>
        <taxon>Ericales</taxon>
        <taxon>Theaceae</taxon>
        <taxon>Camellia</taxon>
    </lineage>
</organism>
<gene>
    <name evidence="1" type="ORF">LOK49_LG07G01773</name>
</gene>
<protein>
    <submittedName>
        <fullName evidence="1">Uncharacterized protein</fullName>
    </submittedName>
</protein>
<evidence type="ECO:0000313" key="2">
    <source>
        <dbReference type="Proteomes" id="UP001060215"/>
    </source>
</evidence>